<dbReference type="EnsemblMetazoa" id="SSS_2000s_mrna">
    <property type="protein sequence ID" value="KAF7490464.1"/>
    <property type="gene ID" value="SSS_2000"/>
</dbReference>
<keyword evidence="5" id="KW-1185">Reference proteome</keyword>
<evidence type="ECO:0000313" key="4">
    <source>
        <dbReference type="EnsemblMetazoa" id="KAF7490464.1"/>
    </source>
</evidence>
<dbReference type="InterPro" id="IPR003172">
    <property type="entry name" value="ML_dom"/>
</dbReference>
<reference evidence="3" key="2">
    <citation type="submission" date="2020-01" db="EMBL/GenBank/DDBJ databases">
        <authorList>
            <person name="Korhonen P.K.K."/>
            <person name="Guangxu M.G."/>
            <person name="Wang T.W."/>
            <person name="Stroehlein A.J.S."/>
            <person name="Young N.D."/>
            <person name="Ang C.-S.A."/>
            <person name="Fernando D.W.F."/>
            <person name="Lu H.L."/>
            <person name="Taylor S.T."/>
            <person name="Ehtesham M.E.M."/>
            <person name="Najaraj S.H.N."/>
            <person name="Harsha G.H.G."/>
            <person name="Madugundu A.M."/>
            <person name="Renuse S.R."/>
            <person name="Holt D.H."/>
            <person name="Pandey A.P."/>
            <person name="Papenfuss A.P."/>
            <person name="Gasser R.B.G."/>
            <person name="Fischer K.F."/>
        </authorList>
    </citation>
    <scope>NUCLEOTIDE SEQUENCE</scope>
    <source>
        <strain evidence="3">SSS_KF_BRIS2020</strain>
    </source>
</reference>
<evidence type="ECO:0000313" key="3">
    <source>
        <dbReference type="EMBL" id="KAF7490464.1"/>
    </source>
</evidence>
<dbReference type="SMART" id="SM00737">
    <property type="entry name" value="ML"/>
    <property type="match status" value="1"/>
</dbReference>
<evidence type="ECO:0000313" key="5">
    <source>
        <dbReference type="Proteomes" id="UP000070412"/>
    </source>
</evidence>
<reference evidence="5" key="1">
    <citation type="journal article" date="2020" name="PLoS Negl. Trop. Dis.">
        <title>High-quality nuclear genome for Sarcoptes scabiei-A critical resource for a neglected parasite.</title>
        <authorList>
            <person name="Korhonen P.K."/>
            <person name="Gasser R.B."/>
            <person name="Ma G."/>
            <person name="Wang T."/>
            <person name="Stroehlein A.J."/>
            <person name="Young N.D."/>
            <person name="Ang C.S."/>
            <person name="Fernando D.D."/>
            <person name="Lu H.C."/>
            <person name="Taylor S."/>
            <person name="Reynolds S.L."/>
            <person name="Mofiz E."/>
            <person name="Najaraj S.H."/>
            <person name="Gowda H."/>
            <person name="Madugundu A."/>
            <person name="Renuse S."/>
            <person name="Holt D."/>
            <person name="Pandey A."/>
            <person name="Papenfuss A.T."/>
            <person name="Fischer K."/>
        </authorList>
    </citation>
    <scope>NUCLEOTIDE SEQUENCE [LARGE SCALE GENOMIC DNA]</scope>
</reference>
<accession>A0A834R413</accession>
<dbReference type="Proteomes" id="UP000070412">
    <property type="component" value="Unassembled WGS sequence"/>
</dbReference>
<reference evidence="4" key="3">
    <citation type="submission" date="2022-06" db="UniProtKB">
        <authorList>
            <consortium name="EnsemblMetazoa"/>
        </authorList>
    </citation>
    <scope>IDENTIFICATION</scope>
</reference>
<proteinExistence type="predicted"/>
<feature type="region of interest" description="Disordered" evidence="1">
    <location>
        <begin position="170"/>
        <end position="192"/>
    </location>
</feature>
<dbReference type="AlphaFoldDB" id="A0A834R413"/>
<dbReference type="SUPFAM" id="SSF81296">
    <property type="entry name" value="E set domains"/>
    <property type="match status" value="1"/>
</dbReference>
<dbReference type="Gene3D" id="2.60.40.770">
    <property type="match status" value="1"/>
</dbReference>
<evidence type="ECO:0000256" key="1">
    <source>
        <dbReference type="SAM" id="MobiDB-lite"/>
    </source>
</evidence>
<feature type="compositionally biased region" description="Polar residues" evidence="1">
    <location>
        <begin position="173"/>
        <end position="188"/>
    </location>
</feature>
<sequence length="326" mass="37128">MLENTKLSNLIQQSDSLCSSPMENSFEWFDDIQPKAHRLLQRIQKELLSSTGKISTEQFNRTRDCCDRLDGWIKQLNRHRKNLENQKGDMLRLTMHEHSIHDSAYIPEEFGSASLKRQFQLQNYSKKQNQLELDFEDLRGSKMLKYFLASVLLVAAYSLVISAYDQNDEFDQHSTSKSKQPETITTNKPDTKNPKDFRDIAFTDCGNHELLHVRLTGCRGSIPCVLYRKSVIQLTAIFKSNQNTTIAVVGLQATLPGGLELPVPGLDTNACHHEHCPITCGSLVTFTYPWAIPKFMPQFSNLTLKAYMEGEHGRMVCGIITNVSIR</sequence>
<dbReference type="Pfam" id="PF02221">
    <property type="entry name" value="E1_DerP2_DerF2"/>
    <property type="match status" value="1"/>
</dbReference>
<organism evidence="3">
    <name type="scientific">Sarcoptes scabiei</name>
    <name type="common">Itch mite</name>
    <name type="synonym">Acarus scabiei</name>
    <dbReference type="NCBI Taxonomy" id="52283"/>
    <lineage>
        <taxon>Eukaryota</taxon>
        <taxon>Metazoa</taxon>
        <taxon>Ecdysozoa</taxon>
        <taxon>Arthropoda</taxon>
        <taxon>Chelicerata</taxon>
        <taxon>Arachnida</taxon>
        <taxon>Acari</taxon>
        <taxon>Acariformes</taxon>
        <taxon>Sarcoptiformes</taxon>
        <taxon>Astigmata</taxon>
        <taxon>Psoroptidia</taxon>
        <taxon>Sarcoptoidea</taxon>
        <taxon>Sarcoptidae</taxon>
        <taxon>Sarcoptinae</taxon>
        <taxon>Sarcoptes</taxon>
    </lineage>
</organism>
<evidence type="ECO:0000259" key="2">
    <source>
        <dbReference type="SMART" id="SM00737"/>
    </source>
</evidence>
<protein>
    <submittedName>
        <fullName evidence="3">Mite group 2 allergen Der p 2</fullName>
    </submittedName>
</protein>
<dbReference type="EMBL" id="WVUK01000062">
    <property type="protein sequence ID" value="KAF7490464.1"/>
    <property type="molecule type" value="Genomic_DNA"/>
</dbReference>
<feature type="domain" description="MD-2-related lipid-recognition" evidence="2">
    <location>
        <begin position="202"/>
        <end position="322"/>
    </location>
</feature>
<dbReference type="OrthoDB" id="6497845at2759"/>
<dbReference type="InterPro" id="IPR014756">
    <property type="entry name" value="Ig_E-set"/>
</dbReference>
<name>A0A834R413_SARSC</name>
<gene>
    <name evidence="3" type="ORF">SSS_2000</name>
</gene>